<dbReference type="InterPro" id="IPR036915">
    <property type="entry name" value="Cyclin-like_sf"/>
</dbReference>
<proteinExistence type="inferred from homology"/>
<evidence type="ECO:0000256" key="2">
    <source>
        <dbReference type="ARBA" id="ARBA00022618"/>
    </source>
</evidence>
<keyword evidence="4" id="KW-0131">Cell cycle</keyword>
<dbReference type="OrthoDB" id="337735at2759"/>
<keyword evidence="3 5" id="KW-0195">Cyclin</keyword>
<dbReference type="STRING" id="3775.A0A1Q3B597"/>
<accession>A0A1Q3B597</accession>
<dbReference type="Pfam" id="PF08613">
    <property type="entry name" value="Cyclin"/>
    <property type="match status" value="1"/>
</dbReference>
<evidence type="ECO:0000256" key="4">
    <source>
        <dbReference type="ARBA" id="ARBA00023306"/>
    </source>
</evidence>
<dbReference type="InterPro" id="IPR013922">
    <property type="entry name" value="Cyclin_PHO80-like"/>
</dbReference>
<dbReference type="PANTHER" id="PTHR15615">
    <property type="match status" value="1"/>
</dbReference>
<dbReference type="PANTHER" id="PTHR15615:SF80">
    <property type="entry name" value="CYCLIN"/>
    <property type="match status" value="1"/>
</dbReference>
<dbReference type="InParanoid" id="A0A1Q3B597"/>
<evidence type="ECO:0000313" key="7">
    <source>
        <dbReference type="Proteomes" id="UP000187406"/>
    </source>
</evidence>
<name>A0A1Q3B597_CEPFO</name>
<comment type="similarity">
    <text evidence="1">Belongs to the cyclin family. Cyclin U/P subfamily.</text>
</comment>
<evidence type="ECO:0000256" key="1">
    <source>
        <dbReference type="ARBA" id="ARBA00007215"/>
    </source>
</evidence>
<dbReference type="GO" id="GO:0019901">
    <property type="term" value="F:protein kinase binding"/>
    <property type="evidence" value="ECO:0007669"/>
    <property type="project" value="UniProtKB-UniRule"/>
</dbReference>
<gene>
    <name evidence="6" type="ORF">CFOL_v3_06688</name>
</gene>
<dbReference type="SUPFAM" id="SSF47954">
    <property type="entry name" value="Cyclin-like"/>
    <property type="match status" value="1"/>
</dbReference>
<organism evidence="6 7">
    <name type="scientific">Cephalotus follicularis</name>
    <name type="common">Albany pitcher plant</name>
    <dbReference type="NCBI Taxonomy" id="3775"/>
    <lineage>
        <taxon>Eukaryota</taxon>
        <taxon>Viridiplantae</taxon>
        <taxon>Streptophyta</taxon>
        <taxon>Embryophyta</taxon>
        <taxon>Tracheophyta</taxon>
        <taxon>Spermatophyta</taxon>
        <taxon>Magnoliopsida</taxon>
        <taxon>eudicotyledons</taxon>
        <taxon>Gunneridae</taxon>
        <taxon>Pentapetalae</taxon>
        <taxon>rosids</taxon>
        <taxon>fabids</taxon>
        <taxon>Oxalidales</taxon>
        <taxon>Cephalotaceae</taxon>
        <taxon>Cephalotus</taxon>
    </lineage>
</organism>
<comment type="caution">
    <text evidence="6">The sequence shown here is derived from an EMBL/GenBank/DDBJ whole genome shotgun (WGS) entry which is preliminary data.</text>
</comment>
<sequence length="188" mass="21421">MGTWVHDGKKATESETHSVVGLNDSYKLVLLLSSVIERSIQRSERTTFKASKRKDVVTIFHGSRPPTLTIQQYLERIIKYANCSPSCLVVAYVYIQKFLQRTDASLTHLNVHRLLITSIMVAAKVIDNNECHNNAYFAKIGGLSTEEMNKLEIKLLFSLDFRLHVTVEVFKKHCWQLQMGGVGEHNSR</sequence>
<dbReference type="Proteomes" id="UP000187406">
    <property type="component" value="Unassembled WGS sequence"/>
</dbReference>
<evidence type="ECO:0000256" key="3">
    <source>
        <dbReference type="ARBA" id="ARBA00023127"/>
    </source>
</evidence>
<dbReference type="PIRSF" id="PIRSF027110">
    <property type="entry name" value="PREG"/>
    <property type="match status" value="1"/>
</dbReference>
<dbReference type="GO" id="GO:0051301">
    <property type="term" value="P:cell division"/>
    <property type="evidence" value="ECO:0007669"/>
    <property type="project" value="UniProtKB-UniRule"/>
</dbReference>
<dbReference type="EMBL" id="BDDD01000298">
    <property type="protein sequence ID" value="GAV63168.1"/>
    <property type="molecule type" value="Genomic_DNA"/>
</dbReference>
<dbReference type="AlphaFoldDB" id="A0A1Q3B597"/>
<evidence type="ECO:0000313" key="6">
    <source>
        <dbReference type="EMBL" id="GAV63168.1"/>
    </source>
</evidence>
<evidence type="ECO:0000256" key="5">
    <source>
        <dbReference type="PIRNR" id="PIRNR027110"/>
    </source>
</evidence>
<protein>
    <recommendedName>
        <fullName evidence="5">Cyclin</fullName>
    </recommendedName>
</protein>
<reference evidence="7" key="1">
    <citation type="submission" date="2016-04" db="EMBL/GenBank/DDBJ databases">
        <title>Cephalotus genome sequencing.</title>
        <authorList>
            <person name="Fukushima K."/>
            <person name="Hasebe M."/>
            <person name="Fang X."/>
        </authorList>
    </citation>
    <scope>NUCLEOTIDE SEQUENCE [LARGE SCALE GENOMIC DNA]</scope>
    <source>
        <strain evidence="7">cv. St1</strain>
    </source>
</reference>
<keyword evidence="7" id="KW-1185">Reference proteome</keyword>
<keyword evidence="2" id="KW-0132">Cell division</keyword>
<dbReference type="InterPro" id="IPR012389">
    <property type="entry name" value="Cyclin_P/U"/>
</dbReference>
<dbReference type="Gene3D" id="1.10.472.10">
    <property type="entry name" value="Cyclin-like"/>
    <property type="match status" value="1"/>
</dbReference>